<comment type="caution">
    <text evidence="4">The sequence shown here is derived from an EMBL/GenBank/DDBJ whole genome shotgun (WGS) entry which is preliminary data.</text>
</comment>
<evidence type="ECO:0008006" key="6">
    <source>
        <dbReference type="Google" id="ProtNLM"/>
    </source>
</evidence>
<sequence>MRIKFLSVILSFLLMSIAISSCLDSDENYEYSSDATIHAFGIDSITKGVYYKFTIDQLKREIYNVDSLPMGADSIIKRILIDTLTVTGWVTSGLNDTVFNMNDSVDLREPIKLKVHAADGITTREYTIKVNVHKQDPDSLIWREMPSLPASPASGKQKTVVLNEDLLVYTSTTTAYRTSISNPASIQWGNLITISGLPSDAELTSIINFDNQLYTTVGGKAFYSDNGINWKEMDTQGMYMVTFLAGIPANDVTGSKSTLTGIFAKDGKKFFCAKSIEETTWRRGEEEVSTDFPLREIYSTVSTNKSGIKQTVLVGNTDATIEATQTWFAKDELNWVNLSGEILCPITKNPSIMYYGNLFYIMGGEFNTIYSSSAGLDWGEAATKFRYPTEIKVTSGEKEDDEKTIEYISLFKDKGDYSLAIDANHYIWIVWNQDGSVWRGRLNKLGFKQQ</sequence>
<feature type="domain" description="DUF6242" evidence="3">
    <location>
        <begin position="136"/>
        <end position="450"/>
    </location>
</feature>
<dbReference type="Pfam" id="PF25852">
    <property type="entry name" value="DUF6242_C"/>
    <property type="match status" value="1"/>
</dbReference>
<keyword evidence="1" id="KW-0732">Signal</keyword>
<dbReference type="EMBL" id="LTDF01000163">
    <property type="protein sequence ID" value="KXT42801.1"/>
    <property type="molecule type" value="Genomic_DNA"/>
</dbReference>
<dbReference type="InterPro" id="IPR046209">
    <property type="entry name" value="DUF6242_N"/>
</dbReference>
<feature type="chain" id="PRO_5007486742" description="DUF5018 domain-containing protein" evidence="1">
    <location>
        <begin position="21"/>
        <end position="450"/>
    </location>
</feature>
<evidence type="ECO:0000313" key="4">
    <source>
        <dbReference type="EMBL" id="KXT42801.1"/>
    </source>
</evidence>
<name>A0A139KUC5_9BACE</name>
<accession>A0A139KUC5</accession>
<evidence type="ECO:0000256" key="1">
    <source>
        <dbReference type="SAM" id="SignalP"/>
    </source>
</evidence>
<evidence type="ECO:0000259" key="2">
    <source>
        <dbReference type="Pfam" id="PF19755"/>
    </source>
</evidence>
<proteinExistence type="predicted"/>
<organism evidence="4">
    <name type="scientific">Bacteroides intestinalis</name>
    <dbReference type="NCBI Taxonomy" id="329854"/>
    <lineage>
        <taxon>Bacteria</taxon>
        <taxon>Pseudomonadati</taxon>
        <taxon>Bacteroidota</taxon>
        <taxon>Bacteroidia</taxon>
        <taxon>Bacteroidales</taxon>
        <taxon>Bacteroidaceae</taxon>
        <taxon>Bacteroides</taxon>
    </lineage>
</organism>
<dbReference type="Proteomes" id="UP000070319">
    <property type="component" value="Unassembled WGS sequence"/>
</dbReference>
<evidence type="ECO:0000313" key="5">
    <source>
        <dbReference type="Proteomes" id="UP000070319"/>
    </source>
</evidence>
<reference evidence="4 5" key="1">
    <citation type="submission" date="2016-02" db="EMBL/GenBank/DDBJ databases">
        <authorList>
            <person name="Wen L."/>
            <person name="He K."/>
            <person name="Yang H."/>
        </authorList>
    </citation>
    <scope>NUCLEOTIDE SEQUENCE [LARGE SCALE GENOMIC DNA]</scope>
    <source>
        <strain evidence="4 5">KLE1704</strain>
    </source>
</reference>
<dbReference type="AlphaFoldDB" id="A0A139KUC5"/>
<evidence type="ECO:0000259" key="3">
    <source>
        <dbReference type="Pfam" id="PF25852"/>
    </source>
</evidence>
<dbReference type="PROSITE" id="PS51257">
    <property type="entry name" value="PROKAR_LIPOPROTEIN"/>
    <property type="match status" value="1"/>
</dbReference>
<protein>
    <recommendedName>
        <fullName evidence="6">DUF5018 domain-containing protein</fullName>
    </recommendedName>
</protein>
<dbReference type="InterPro" id="IPR058667">
    <property type="entry name" value="DUF6242_C"/>
</dbReference>
<dbReference type="PATRIC" id="fig|329854.7.peg.4520"/>
<feature type="signal peptide" evidence="1">
    <location>
        <begin position="1"/>
        <end position="20"/>
    </location>
</feature>
<feature type="domain" description="DUF6242" evidence="2">
    <location>
        <begin position="46"/>
        <end position="130"/>
    </location>
</feature>
<dbReference type="Pfam" id="PF19755">
    <property type="entry name" value="DUF6242"/>
    <property type="match status" value="1"/>
</dbReference>
<gene>
    <name evidence="4" type="ORF">HMPREF2531_04444</name>
</gene>